<name>A0A1I0LVH7_9ACTN</name>
<protein>
    <submittedName>
        <fullName evidence="3">Nicotinamidase-related amidase</fullName>
    </submittedName>
</protein>
<dbReference type="AlphaFoldDB" id="A0A1I0LVH7"/>
<proteinExistence type="predicted"/>
<feature type="domain" description="Isochorismatase-like" evidence="2">
    <location>
        <begin position="11"/>
        <end position="186"/>
    </location>
</feature>
<dbReference type="SUPFAM" id="SSF52499">
    <property type="entry name" value="Isochorismatase-like hydrolases"/>
    <property type="match status" value="1"/>
</dbReference>
<dbReference type="RefSeq" id="WP_091094366.1">
    <property type="nucleotide sequence ID" value="NZ_FOHX01000033.1"/>
</dbReference>
<dbReference type="InterPro" id="IPR000868">
    <property type="entry name" value="Isochorismatase-like_dom"/>
</dbReference>
<dbReference type="Pfam" id="PF00857">
    <property type="entry name" value="Isochorismatase"/>
    <property type="match status" value="1"/>
</dbReference>
<accession>A0A1I0LVH7</accession>
<dbReference type="CDD" id="cd00431">
    <property type="entry name" value="cysteine_hydrolases"/>
    <property type="match status" value="1"/>
</dbReference>
<dbReference type="PANTHER" id="PTHR43540">
    <property type="entry name" value="PEROXYUREIDOACRYLATE/UREIDOACRYLATE AMIDOHYDROLASE-RELATED"/>
    <property type="match status" value="1"/>
</dbReference>
<dbReference type="InterPro" id="IPR036380">
    <property type="entry name" value="Isochorismatase-like_sf"/>
</dbReference>
<evidence type="ECO:0000256" key="1">
    <source>
        <dbReference type="ARBA" id="ARBA00022801"/>
    </source>
</evidence>
<reference evidence="3 4" key="1">
    <citation type="submission" date="2016-10" db="EMBL/GenBank/DDBJ databases">
        <authorList>
            <person name="de Groot N.N."/>
        </authorList>
    </citation>
    <scope>NUCLEOTIDE SEQUENCE [LARGE SCALE GENOMIC DNA]</scope>
    <source>
        <strain evidence="3 4">CGMCC 4.5598</strain>
    </source>
</reference>
<dbReference type="EMBL" id="FOHX01000033">
    <property type="protein sequence ID" value="SEU47910.1"/>
    <property type="molecule type" value="Genomic_DNA"/>
</dbReference>
<keyword evidence="1" id="KW-0378">Hydrolase</keyword>
<dbReference type="Gene3D" id="3.40.50.850">
    <property type="entry name" value="Isochorismatase-like"/>
    <property type="match status" value="1"/>
</dbReference>
<dbReference type="Proteomes" id="UP000199361">
    <property type="component" value="Unassembled WGS sequence"/>
</dbReference>
<evidence type="ECO:0000313" key="4">
    <source>
        <dbReference type="Proteomes" id="UP000199361"/>
    </source>
</evidence>
<dbReference type="STRING" id="568860.SAMN05421811_1338"/>
<dbReference type="InterPro" id="IPR050272">
    <property type="entry name" value="Isochorismatase-like_hydrls"/>
</dbReference>
<keyword evidence="4" id="KW-1185">Reference proteome</keyword>
<dbReference type="PANTHER" id="PTHR43540:SF1">
    <property type="entry name" value="ISOCHORISMATASE HYDROLASE"/>
    <property type="match status" value="1"/>
</dbReference>
<dbReference type="OrthoDB" id="9814140at2"/>
<organism evidence="3 4">
    <name type="scientific">Nonomuraea wenchangensis</name>
    <dbReference type="NCBI Taxonomy" id="568860"/>
    <lineage>
        <taxon>Bacteria</taxon>
        <taxon>Bacillati</taxon>
        <taxon>Actinomycetota</taxon>
        <taxon>Actinomycetes</taxon>
        <taxon>Streptosporangiales</taxon>
        <taxon>Streptosporangiaceae</taxon>
        <taxon>Nonomuraea</taxon>
    </lineage>
</organism>
<evidence type="ECO:0000259" key="2">
    <source>
        <dbReference type="Pfam" id="PF00857"/>
    </source>
</evidence>
<dbReference type="GO" id="GO:0016787">
    <property type="term" value="F:hydrolase activity"/>
    <property type="evidence" value="ECO:0007669"/>
    <property type="project" value="UniProtKB-KW"/>
</dbReference>
<evidence type="ECO:0000313" key="3">
    <source>
        <dbReference type="EMBL" id="SEU47910.1"/>
    </source>
</evidence>
<sequence>MTVPPLNPRTTALLVLDYQQATLAALPDPDGPLSRVAAAIADLRAHGATIAYVRLGFTEADWAAIPPDNATFSVLGRQRLLHHADPATAVHHLLAPEPGDLTVRKTRVGALSTTDLDRRLRERGITTLVIAGVTTSGVVLSTVTDAADRDYRLYVLSDGVADPDPHVHRTLMTGVLPRLAHVIDTAGLRALLPGSGAGAGSLEPAG</sequence>
<gene>
    <name evidence="3" type="ORF">SAMN05421811_1338</name>
</gene>